<name>A0A8S5QMP1_9CAUD</name>
<sequence length="223" mass="23528">MAEYLVQGESITAVADAIREKGGTTAPLSFPTGMAKAVRGIPSGGTDISLGLTAATVGQTVKVKAIDETGKPTAWETVDMASGSETEVIALSEDVNAVAFDLKGCDSFAIVLDVPPVDTEMNYALPTFNSIVGSFITLNFASKEGRKISVLQINKIVDGLWFFSFKPGNAVTLQNATLSKVGDIFVLNNTIPMDITSMGLNAYTGQRLPKGTKIYVVRGKTVV</sequence>
<organism evidence="1">
    <name type="scientific">Siphoviridae sp. ctVCm11</name>
    <dbReference type="NCBI Taxonomy" id="2826358"/>
    <lineage>
        <taxon>Viruses</taxon>
        <taxon>Duplodnaviria</taxon>
        <taxon>Heunggongvirae</taxon>
        <taxon>Uroviricota</taxon>
        <taxon>Caudoviricetes</taxon>
    </lineage>
</organism>
<accession>A0A8S5QMP1</accession>
<dbReference type="EMBL" id="BK015688">
    <property type="protein sequence ID" value="DAE19868.1"/>
    <property type="molecule type" value="Genomic_DNA"/>
</dbReference>
<reference evidence="1" key="1">
    <citation type="journal article" date="2021" name="Proc. Natl. Acad. Sci. U.S.A.">
        <title>A Catalog of Tens of Thousands of Viruses from Human Metagenomes Reveals Hidden Associations with Chronic Diseases.</title>
        <authorList>
            <person name="Tisza M.J."/>
            <person name="Buck C.B."/>
        </authorList>
    </citation>
    <scope>NUCLEOTIDE SEQUENCE</scope>
    <source>
        <strain evidence="1">CtVCm11</strain>
    </source>
</reference>
<proteinExistence type="predicted"/>
<protein>
    <submittedName>
        <fullName evidence="1">Uncharacterized protein</fullName>
    </submittedName>
</protein>
<evidence type="ECO:0000313" key="1">
    <source>
        <dbReference type="EMBL" id="DAE19868.1"/>
    </source>
</evidence>